<dbReference type="GO" id="GO:0003729">
    <property type="term" value="F:mRNA binding"/>
    <property type="evidence" value="ECO:0007669"/>
    <property type="project" value="TreeGrafter"/>
</dbReference>
<name>A0A914W2Y3_9BILA</name>
<sequence length="327" mass="36164">MVKLFVGNLADAVDSTHLRELFSQFVEVQECDVLKNFAFVHVKNDEDAKRCVEQLDNFMLEGRPIHIEQSTSRLRKEPGMGDKCFRCGGYDHKTPNCPIDKGEDSVRRNRRRPSPGFPTNGSKRPPPSGSNFSDPSYPPAKRGSSPPSWGYNQPGYDPYRRDPYYGGGPPQARAVGGDPDPLLPRPRDRDVEPLYDQYAEARQRYYYYRDRLTKEMQARAQDPYATAAQQPAYAHAGGQQYAQYDYSAQAAAQAAQPAAAPVVRYPDVYGGYQAGQPPAAPAYPYGAGYAGATAAAPSAQPPYMASYGVQQGAQPALNVMKTEPRMY</sequence>
<dbReference type="SMART" id="SM00360">
    <property type="entry name" value="RRM"/>
    <property type="match status" value="1"/>
</dbReference>
<dbReference type="AlphaFoldDB" id="A0A914W2Y3"/>
<dbReference type="Gene3D" id="3.30.70.330">
    <property type="match status" value="1"/>
</dbReference>
<evidence type="ECO:0000313" key="5">
    <source>
        <dbReference type="Proteomes" id="UP000887566"/>
    </source>
</evidence>
<accession>A0A914W2Y3</accession>
<dbReference type="InterPro" id="IPR050502">
    <property type="entry name" value="Euk_RNA-bind_prot"/>
</dbReference>
<dbReference type="Pfam" id="PF00076">
    <property type="entry name" value="RRM_1"/>
    <property type="match status" value="1"/>
</dbReference>
<dbReference type="WBParaSite" id="PSAMB.scaffold3053size19867.g20140.t1">
    <property type="protein sequence ID" value="PSAMB.scaffold3053size19867.g20140.t1"/>
    <property type="gene ID" value="PSAMB.scaffold3053size19867.g20140"/>
</dbReference>
<evidence type="ECO:0000313" key="7">
    <source>
        <dbReference type="WBParaSite" id="PSAMB.scaffold324size56605.g4696.t1"/>
    </source>
</evidence>
<feature type="domain" description="RRM" evidence="4">
    <location>
        <begin position="2"/>
        <end position="72"/>
    </location>
</feature>
<dbReference type="Proteomes" id="UP000887566">
    <property type="component" value="Unplaced"/>
</dbReference>
<evidence type="ECO:0000256" key="2">
    <source>
        <dbReference type="PROSITE-ProRule" id="PRU00176"/>
    </source>
</evidence>
<dbReference type="InterPro" id="IPR012677">
    <property type="entry name" value="Nucleotide-bd_a/b_plait_sf"/>
</dbReference>
<dbReference type="PROSITE" id="PS50102">
    <property type="entry name" value="RRM"/>
    <property type="match status" value="1"/>
</dbReference>
<dbReference type="WBParaSite" id="PSAMB.scaffold324size56605.g4696.t1">
    <property type="protein sequence ID" value="PSAMB.scaffold324size56605.g4696.t1"/>
    <property type="gene ID" value="PSAMB.scaffold324size56605.g4696"/>
</dbReference>
<proteinExistence type="predicted"/>
<dbReference type="PANTHER" id="PTHR48025:SF1">
    <property type="entry name" value="RRM DOMAIN-CONTAINING PROTEIN"/>
    <property type="match status" value="1"/>
</dbReference>
<evidence type="ECO:0000256" key="3">
    <source>
        <dbReference type="SAM" id="MobiDB-lite"/>
    </source>
</evidence>
<dbReference type="GO" id="GO:0005634">
    <property type="term" value="C:nucleus"/>
    <property type="evidence" value="ECO:0007669"/>
    <property type="project" value="TreeGrafter"/>
</dbReference>
<dbReference type="PANTHER" id="PTHR48025">
    <property type="entry name" value="OS02G0815200 PROTEIN"/>
    <property type="match status" value="1"/>
</dbReference>
<evidence type="ECO:0000313" key="6">
    <source>
        <dbReference type="WBParaSite" id="PSAMB.scaffold3053size19867.g20140.t1"/>
    </source>
</evidence>
<keyword evidence="5" id="KW-1185">Reference proteome</keyword>
<feature type="compositionally biased region" description="Basic and acidic residues" evidence="3">
    <location>
        <begin position="96"/>
        <end position="107"/>
    </location>
</feature>
<organism evidence="5 6">
    <name type="scientific">Plectus sambesii</name>
    <dbReference type="NCBI Taxonomy" id="2011161"/>
    <lineage>
        <taxon>Eukaryota</taxon>
        <taxon>Metazoa</taxon>
        <taxon>Ecdysozoa</taxon>
        <taxon>Nematoda</taxon>
        <taxon>Chromadorea</taxon>
        <taxon>Plectida</taxon>
        <taxon>Plectina</taxon>
        <taxon>Plectoidea</taxon>
        <taxon>Plectidae</taxon>
        <taxon>Plectus</taxon>
    </lineage>
</organism>
<protein>
    <submittedName>
        <fullName evidence="6 7">RRM domain-containing protein</fullName>
    </submittedName>
</protein>
<dbReference type="InterPro" id="IPR000504">
    <property type="entry name" value="RRM_dom"/>
</dbReference>
<feature type="region of interest" description="Disordered" evidence="3">
    <location>
        <begin position="96"/>
        <end position="193"/>
    </location>
</feature>
<evidence type="ECO:0000259" key="4">
    <source>
        <dbReference type="PROSITE" id="PS50102"/>
    </source>
</evidence>
<keyword evidence="1 2" id="KW-0694">RNA-binding</keyword>
<dbReference type="InterPro" id="IPR035979">
    <property type="entry name" value="RBD_domain_sf"/>
</dbReference>
<evidence type="ECO:0000256" key="1">
    <source>
        <dbReference type="ARBA" id="ARBA00022884"/>
    </source>
</evidence>
<dbReference type="SUPFAM" id="SSF54928">
    <property type="entry name" value="RNA-binding domain, RBD"/>
    <property type="match status" value="1"/>
</dbReference>
<reference evidence="6 7" key="1">
    <citation type="submission" date="2022-11" db="UniProtKB">
        <authorList>
            <consortium name="WormBaseParasite"/>
        </authorList>
    </citation>
    <scope>IDENTIFICATION</scope>
</reference>